<evidence type="ECO:0000313" key="3">
    <source>
        <dbReference type="RefSeq" id="XP_033530349.1"/>
    </source>
</evidence>
<dbReference type="EMBL" id="ML975180">
    <property type="protein sequence ID" value="KAF1808718.1"/>
    <property type="molecule type" value="Genomic_DNA"/>
</dbReference>
<gene>
    <name evidence="1 3" type="ORF">P152DRAFT_212738</name>
</gene>
<dbReference type="GeneID" id="54415002"/>
<sequence length="85" mass="9548">MRVRRLNSKVLPQLLCFSLRQILLFDIFRHQAKARSVAACKTSRLVAFILISLADPGLAEPAMLCSNQTNRSRMSLARFSVDTAI</sequence>
<accession>A0A6G1FSM8</accession>
<keyword evidence="2" id="KW-1185">Reference proteome</keyword>
<organism evidence="1">
    <name type="scientific">Eremomyces bilateralis CBS 781.70</name>
    <dbReference type="NCBI Taxonomy" id="1392243"/>
    <lineage>
        <taxon>Eukaryota</taxon>
        <taxon>Fungi</taxon>
        <taxon>Dikarya</taxon>
        <taxon>Ascomycota</taxon>
        <taxon>Pezizomycotina</taxon>
        <taxon>Dothideomycetes</taxon>
        <taxon>Dothideomycetes incertae sedis</taxon>
        <taxon>Eremomycetales</taxon>
        <taxon>Eremomycetaceae</taxon>
        <taxon>Eremomyces</taxon>
    </lineage>
</organism>
<dbReference type="RefSeq" id="XP_033530349.1">
    <property type="nucleotide sequence ID" value="XM_033674432.1"/>
</dbReference>
<evidence type="ECO:0000313" key="1">
    <source>
        <dbReference type="EMBL" id="KAF1808718.1"/>
    </source>
</evidence>
<proteinExistence type="predicted"/>
<reference evidence="1 3" key="1">
    <citation type="submission" date="2020-01" db="EMBL/GenBank/DDBJ databases">
        <authorList>
            <consortium name="DOE Joint Genome Institute"/>
            <person name="Haridas S."/>
            <person name="Albert R."/>
            <person name="Binder M."/>
            <person name="Bloem J."/>
            <person name="Labutti K."/>
            <person name="Salamov A."/>
            <person name="Andreopoulos B."/>
            <person name="Baker S.E."/>
            <person name="Barry K."/>
            <person name="Bills G."/>
            <person name="Bluhm B.H."/>
            <person name="Cannon C."/>
            <person name="Castanera R."/>
            <person name="Culley D.E."/>
            <person name="Daum C."/>
            <person name="Ezra D."/>
            <person name="Gonzalez J.B."/>
            <person name="Henrissat B."/>
            <person name="Kuo A."/>
            <person name="Liang C."/>
            <person name="Lipzen A."/>
            <person name="Lutzoni F."/>
            <person name="Magnuson J."/>
            <person name="Mondo S."/>
            <person name="Nolan M."/>
            <person name="Ohm R."/>
            <person name="Pangilinan J."/>
            <person name="Park H.-J."/>
            <person name="Ramirez L."/>
            <person name="Alfaro M."/>
            <person name="Sun H."/>
            <person name="Tritt A."/>
            <person name="Yoshinaga Y."/>
            <person name="Zwiers L.-H."/>
            <person name="Turgeon B.G."/>
            <person name="Goodwin S.B."/>
            <person name="Spatafora J.W."/>
            <person name="Crous P.W."/>
            <person name="Grigoriev I.V."/>
        </authorList>
    </citation>
    <scope>NUCLEOTIDE SEQUENCE</scope>
    <source>
        <strain evidence="1 3">CBS 781.70</strain>
    </source>
</reference>
<reference evidence="3" key="3">
    <citation type="submission" date="2025-04" db="UniProtKB">
        <authorList>
            <consortium name="RefSeq"/>
        </authorList>
    </citation>
    <scope>IDENTIFICATION</scope>
    <source>
        <strain evidence="3">CBS 781.70</strain>
    </source>
</reference>
<name>A0A6G1FSM8_9PEZI</name>
<dbReference type="Proteomes" id="UP000504638">
    <property type="component" value="Unplaced"/>
</dbReference>
<reference evidence="3" key="2">
    <citation type="submission" date="2020-04" db="EMBL/GenBank/DDBJ databases">
        <authorList>
            <consortium name="NCBI Genome Project"/>
        </authorList>
    </citation>
    <scope>NUCLEOTIDE SEQUENCE</scope>
    <source>
        <strain evidence="3">CBS 781.70</strain>
    </source>
</reference>
<protein>
    <submittedName>
        <fullName evidence="1 3">Uncharacterized protein</fullName>
    </submittedName>
</protein>
<dbReference type="AlphaFoldDB" id="A0A6G1FSM8"/>
<evidence type="ECO:0000313" key="2">
    <source>
        <dbReference type="Proteomes" id="UP000504638"/>
    </source>
</evidence>